<evidence type="ECO:0000313" key="3">
    <source>
        <dbReference type="EMBL" id="KAF7691737.1"/>
    </source>
</evidence>
<dbReference type="AlphaFoldDB" id="A0A8T0AJ65"/>
<keyword evidence="4" id="KW-1185">Reference proteome</keyword>
<dbReference type="CDD" id="cd00021">
    <property type="entry name" value="Bbox_SF"/>
    <property type="match status" value="1"/>
</dbReference>
<dbReference type="SMART" id="SM00449">
    <property type="entry name" value="SPRY"/>
    <property type="match status" value="1"/>
</dbReference>
<sequence>MHLRETPPTSGANKTHTHIAHTQLPRHIALTHTQRSHTDRQTLIFKMRLVFPKRPSVPRSRASSSASCCPVIAGSAVLYCVTCDQALGSRCVINGAHRDHRLKDLKEAVQDQVKNLSKLSETIKSKERKFHDLTPRIEAAERELEEKCNRTRELLQQEYSSLMSLIEQNQQQAFFILNVQKEMIKQQLHQLLEDAHNYQSKSKAMIDDVEKLSSRQESENPGSMLGEISAFETSLHTMNEFYSSVDKKLQVDDTRLKALENSIKKIVEKNKDLLPRPWEFSEIITLDESRTHTNVQISENKMEMSVNPTGIQRPANPAPWRTALASQKFSKNSHYWEVAVGGCESWVVGVVENRGKGVQTEPAIKEQKNSWILECEGGELSALHNNEFSRVKETKIETVGIFLDCDKGRLKFYNVNTGCVLHTFINQFKHAVSPTFSIQAQHDSVARLKICNLVHKSEERFDLPDTSVISESQNEEAMELSSVSSNQDMI</sequence>
<dbReference type="InterPro" id="IPR013320">
    <property type="entry name" value="ConA-like_dom_sf"/>
</dbReference>
<dbReference type="InterPro" id="IPR050143">
    <property type="entry name" value="TRIM/RBCC"/>
</dbReference>
<evidence type="ECO:0000259" key="2">
    <source>
        <dbReference type="PROSITE" id="PS50188"/>
    </source>
</evidence>
<protein>
    <recommendedName>
        <fullName evidence="2">B30.2/SPRY domain-containing protein</fullName>
    </recommendedName>
</protein>
<comment type="caution">
    <text evidence="3">The sequence shown here is derived from an EMBL/GenBank/DDBJ whole genome shotgun (WGS) entry which is preliminary data.</text>
</comment>
<dbReference type="SUPFAM" id="SSF58100">
    <property type="entry name" value="Bacterial hemolysins"/>
    <property type="match status" value="1"/>
</dbReference>
<dbReference type="SUPFAM" id="SSF57845">
    <property type="entry name" value="B-box zinc-binding domain"/>
    <property type="match status" value="1"/>
</dbReference>
<dbReference type="Proteomes" id="UP000606274">
    <property type="component" value="Unassembled WGS sequence"/>
</dbReference>
<gene>
    <name evidence="3" type="ORF">HF521_010704</name>
</gene>
<dbReference type="PROSITE" id="PS50188">
    <property type="entry name" value="B302_SPRY"/>
    <property type="match status" value="1"/>
</dbReference>
<reference evidence="3" key="1">
    <citation type="submission" date="2020-08" db="EMBL/GenBank/DDBJ databases">
        <title>Chromosome-level assembly of Southern catfish (Silurus meridionalis) provides insights into visual adaptation to the nocturnal and benthic lifestyles.</title>
        <authorList>
            <person name="Zhang Y."/>
            <person name="Wang D."/>
            <person name="Peng Z."/>
        </authorList>
    </citation>
    <scope>NUCLEOTIDE SEQUENCE</scope>
    <source>
        <strain evidence="3">SWU-2019-XX</strain>
        <tissue evidence="3">Muscle</tissue>
    </source>
</reference>
<keyword evidence="1" id="KW-0175">Coiled coil</keyword>
<dbReference type="InterPro" id="IPR043136">
    <property type="entry name" value="B30.2/SPRY_sf"/>
</dbReference>
<feature type="domain" description="B30.2/SPRY" evidence="2">
    <location>
        <begin position="263"/>
        <end position="457"/>
    </location>
</feature>
<dbReference type="Gene3D" id="3.30.160.60">
    <property type="entry name" value="Classic Zinc Finger"/>
    <property type="match status" value="1"/>
</dbReference>
<proteinExistence type="predicted"/>
<dbReference type="InterPro" id="IPR003877">
    <property type="entry name" value="SPRY_dom"/>
</dbReference>
<dbReference type="EMBL" id="JABFDY010000021">
    <property type="protein sequence ID" value="KAF7691737.1"/>
    <property type="molecule type" value="Genomic_DNA"/>
</dbReference>
<evidence type="ECO:0000256" key="1">
    <source>
        <dbReference type="SAM" id="Coils"/>
    </source>
</evidence>
<name>A0A8T0AJ65_SILME</name>
<accession>A0A8T0AJ65</accession>
<evidence type="ECO:0000313" key="4">
    <source>
        <dbReference type="Proteomes" id="UP000606274"/>
    </source>
</evidence>
<dbReference type="Pfam" id="PF00622">
    <property type="entry name" value="SPRY"/>
    <property type="match status" value="1"/>
</dbReference>
<dbReference type="SUPFAM" id="SSF49899">
    <property type="entry name" value="Concanavalin A-like lectins/glucanases"/>
    <property type="match status" value="1"/>
</dbReference>
<feature type="coiled-coil region" evidence="1">
    <location>
        <begin position="102"/>
        <end position="201"/>
    </location>
</feature>
<dbReference type="Gene3D" id="2.60.120.920">
    <property type="match status" value="1"/>
</dbReference>
<dbReference type="PANTHER" id="PTHR24103">
    <property type="entry name" value="E3 UBIQUITIN-PROTEIN LIGASE TRIM"/>
    <property type="match status" value="1"/>
</dbReference>
<dbReference type="InterPro" id="IPR001870">
    <property type="entry name" value="B30.2/SPRY"/>
</dbReference>
<organism evidence="3 4">
    <name type="scientific">Silurus meridionalis</name>
    <name type="common">Southern catfish</name>
    <name type="synonym">Silurus soldatovi meridionalis</name>
    <dbReference type="NCBI Taxonomy" id="175797"/>
    <lineage>
        <taxon>Eukaryota</taxon>
        <taxon>Metazoa</taxon>
        <taxon>Chordata</taxon>
        <taxon>Craniata</taxon>
        <taxon>Vertebrata</taxon>
        <taxon>Euteleostomi</taxon>
        <taxon>Actinopterygii</taxon>
        <taxon>Neopterygii</taxon>
        <taxon>Teleostei</taxon>
        <taxon>Ostariophysi</taxon>
        <taxon>Siluriformes</taxon>
        <taxon>Siluridae</taxon>
        <taxon>Silurus</taxon>
    </lineage>
</organism>